<dbReference type="AlphaFoldDB" id="A0A4R4NB96"/>
<dbReference type="SUPFAM" id="SSF90123">
    <property type="entry name" value="ABC transporter transmembrane region"/>
    <property type="match status" value="1"/>
</dbReference>
<feature type="transmembrane region" description="Helical" evidence="12">
    <location>
        <begin position="39"/>
        <end position="58"/>
    </location>
</feature>
<feature type="domain" description="ABC transporter" evidence="13">
    <location>
        <begin position="357"/>
        <end position="590"/>
    </location>
</feature>
<gene>
    <name evidence="15" type="ORF">E1267_22385</name>
</gene>
<evidence type="ECO:0000256" key="7">
    <source>
        <dbReference type="ARBA" id="ARBA00022840"/>
    </source>
</evidence>
<feature type="transmembrane region" description="Helical" evidence="12">
    <location>
        <begin position="270"/>
        <end position="294"/>
    </location>
</feature>
<feature type="domain" description="ABC transmembrane type-1" evidence="14">
    <location>
        <begin position="40"/>
        <end position="317"/>
    </location>
</feature>
<dbReference type="SMART" id="SM00382">
    <property type="entry name" value="AAA"/>
    <property type="match status" value="1"/>
</dbReference>
<evidence type="ECO:0000256" key="6">
    <source>
        <dbReference type="ARBA" id="ARBA00022741"/>
    </source>
</evidence>
<keyword evidence="7 15" id="KW-0067">ATP-binding</keyword>
<feature type="region of interest" description="Disordered" evidence="11">
    <location>
        <begin position="1"/>
        <end position="20"/>
    </location>
</feature>
<keyword evidence="2" id="KW-0813">Transport</keyword>
<protein>
    <submittedName>
        <fullName evidence="15">ABC transporter ATP-binding protein</fullName>
    </submittedName>
</protein>
<evidence type="ECO:0000256" key="1">
    <source>
        <dbReference type="ARBA" id="ARBA00004429"/>
    </source>
</evidence>
<organism evidence="15 16">
    <name type="scientific">Nonomuraea longispora</name>
    <dbReference type="NCBI Taxonomy" id="1848320"/>
    <lineage>
        <taxon>Bacteria</taxon>
        <taxon>Bacillati</taxon>
        <taxon>Actinomycetota</taxon>
        <taxon>Actinomycetes</taxon>
        <taxon>Streptosporangiales</taxon>
        <taxon>Streptosporangiaceae</taxon>
        <taxon>Nonomuraea</taxon>
    </lineage>
</organism>
<keyword evidence="3" id="KW-1003">Cell membrane</keyword>
<dbReference type="Proteomes" id="UP000295157">
    <property type="component" value="Unassembled WGS sequence"/>
</dbReference>
<dbReference type="InterPro" id="IPR003593">
    <property type="entry name" value="AAA+_ATPase"/>
</dbReference>
<dbReference type="PANTHER" id="PTHR24221">
    <property type="entry name" value="ATP-BINDING CASSETTE SUB-FAMILY B"/>
    <property type="match status" value="1"/>
</dbReference>
<dbReference type="PROSITE" id="PS50893">
    <property type="entry name" value="ABC_TRANSPORTER_2"/>
    <property type="match status" value="1"/>
</dbReference>
<evidence type="ECO:0000313" key="16">
    <source>
        <dbReference type="Proteomes" id="UP000295157"/>
    </source>
</evidence>
<dbReference type="InterPro" id="IPR036640">
    <property type="entry name" value="ABC1_TM_sf"/>
</dbReference>
<dbReference type="InterPro" id="IPR039421">
    <property type="entry name" value="Type_1_exporter"/>
</dbReference>
<evidence type="ECO:0000256" key="4">
    <source>
        <dbReference type="ARBA" id="ARBA00022519"/>
    </source>
</evidence>
<sequence length="602" mass="64123">MTITAETAAPAAPAPDGGDKPAPGRAALIALLAPIRPRLITAAAFQVVYAVSALVPFVCVAELARVLLSPGAGGAGRVWPIAALAVAGLLVRFLSFGVAGAITHFADADLQLHLRRRMAAHLSRVPLGWFGERNSGHVKKVLQDDVREMHHLVAHAALDLLAAVVTPLAALAYLLYVDWRLTLVVLIPVPLFAAAFAIMMRGYDEQMRRWSEANSRISSAVVEFVQGIAVIKTFGQTRRSYRRFAEAADDFADFFAAWVRPMLRLSGLSMAFISPPAMLLVSAAGGAVFAANGWIAPVDVLPFVLVGVALTAPFLALDMGSMRLRSAAESAGRVAALLDTPPLPEPETPTRPIGHAVGFRDVSFSYDGATPVLRKVSLSLEPGTVTALVGPSGSGKSTLAKLLPRFYDPGEGEILVGGADVRAIGSAELYHHVGFVLQDVQLLRTSVADNIALGRPEAEREEIERMARAAQIHDRITELPRGYDSVIGEDTHLSGGEAQRVAIARALLADAPILVLDEATAFADPESESAIQDALSTLVAGRTLLVIAHRLSTITGADQIAVLDGGRITERGTHDQLLAAGGLYARMWAAHVRDDERDWTRR</sequence>
<keyword evidence="16" id="KW-1185">Reference proteome</keyword>
<evidence type="ECO:0000256" key="12">
    <source>
        <dbReference type="SAM" id="Phobius"/>
    </source>
</evidence>
<dbReference type="GO" id="GO:0005886">
    <property type="term" value="C:plasma membrane"/>
    <property type="evidence" value="ECO:0007669"/>
    <property type="project" value="UniProtKB-SubCell"/>
</dbReference>
<feature type="transmembrane region" description="Helical" evidence="12">
    <location>
        <begin position="181"/>
        <end position="200"/>
    </location>
</feature>
<feature type="transmembrane region" description="Helical" evidence="12">
    <location>
        <begin position="300"/>
        <end position="317"/>
    </location>
</feature>
<dbReference type="Gene3D" id="1.20.1560.10">
    <property type="entry name" value="ABC transporter type 1, transmembrane domain"/>
    <property type="match status" value="1"/>
</dbReference>
<keyword evidence="9 12" id="KW-0472">Membrane</keyword>
<evidence type="ECO:0000256" key="2">
    <source>
        <dbReference type="ARBA" id="ARBA00022448"/>
    </source>
</evidence>
<dbReference type="OrthoDB" id="9806127at2"/>
<dbReference type="GO" id="GO:0005524">
    <property type="term" value="F:ATP binding"/>
    <property type="evidence" value="ECO:0007669"/>
    <property type="project" value="UniProtKB-KW"/>
</dbReference>
<dbReference type="EMBL" id="SMJZ01000086">
    <property type="protein sequence ID" value="TDC04590.1"/>
    <property type="molecule type" value="Genomic_DNA"/>
</dbReference>
<feature type="transmembrane region" description="Helical" evidence="12">
    <location>
        <begin position="78"/>
        <end position="106"/>
    </location>
</feature>
<proteinExistence type="inferred from homology"/>
<keyword evidence="6" id="KW-0547">Nucleotide-binding</keyword>
<reference evidence="15 16" key="1">
    <citation type="submission" date="2019-02" db="EMBL/GenBank/DDBJ databases">
        <title>Draft genome sequences of novel Actinobacteria.</title>
        <authorList>
            <person name="Sahin N."/>
            <person name="Ay H."/>
            <person name="Saygin H."/>
        </authorList>
    </citation>
    <scope>NUCLEOTIDE SEQUENCE [LARGE SCALE GENOMIC DNA]</scope>
    <source>
        <strain evidence="15 16">KC201</strain>
    </source>
</reference>
<evidence type="ECO:0000256" key="9">
    <source>
        <dbReference type="ARBA" id="ARBA00023136"/>
    </source>
</evidence>
<dbReference type="InterPro" id="IPR027417">
    <property type="entry name" value="P-loop_NTPase"/>
</dbReference>
<evidence type="ECO:0000256" key="10">
    <source>
        <dbReference type="ARBA" id="ARBA00023455"/>
    </source>
</evidence>
<keyword evidence="8 12" id="KW-1133">Transmembrane helix</keyword>
<evidence type="ECO:0000256" key="5">
    <source>
        <dbReference type="ARBA" id="ARBA00022692"/>
    </source>
</evidence>
<dbReference type="GO" id="GO:0140359">
    <property type="term" value="F:ABC-type transporter activity"/>
    <property type="evidence" value="ECO:0007669"/>
    <property type="project" value="InterPro"/>
</dbReference>
<name>A0A4R4NB96_9ACTN</name>
<evidence type="ECO:0000259" key="13">
    <source>
        <dbReference type="PROSITE" id="PS50893"/>
    </source>
</evidence>
<dbReference type="PANTHER" id="PTHR24221:SF654">
    <property type="entry name" value="ATP-BINDING CASSETTE SUB-FAMILY B MEMBER 6"/>
    <property type="match status" value="1"/>
</dbReference>
<keyword evidence="4" id="KW-0997">Cell inner membrane</keyword>
<keyword evidence="5 12" id="KW-0812">Transmembrane</keyword>
<evidence type="ECO:0000259" key="14">
    <source>
        <dbReference type="PROSITE" id="PS50929"/>
    </source>
</evidence>
<comment type="subcellular location">
    <subcellularLocation>
        <location evidence="1">Cell inner membrane</location>
        <topology evidence="1">Multi-pass membrane protein</topology>
    </subcellularLocation>
</comment>
<evidence type="ECO:0000256" key="11">
    <source>
        <dbReference type="SAM" id="MobiDB-lite"/>
    </source>
</evidence>
<evidence type="ECO:0000256" key="3">
    <source>
        <dbReference type="ARBA" id="ARBA00022475"/>
    </source>
</evidence>
<feature type="transmembrane region" description="Helical" evidence="12">
    <location>
        <begin position="152"/>
        <end position="175"/>
    </location>
</feature>
<dbReference type="PROSITE" id="PS50929">
    <property type="entry name" value="ABC_TM1F"/>
    <property type="match status" value="1"/>
</dbReference>
<feature type="compositionally biased region" description="Low complexity" evidence="11">
    <location>
        <begin position="8"/>
        <end position="20"/>
    </location>
</feature>
<accession>A0A4R4NB96</accession>
<dbReference type="InterPro" id="IPR017871">
    <property type="entry name" value="ABC_transporter-like_CS"/>
</dbReference>
<dbReference type="Pfam" id="PF00664">
    <property type="entry name" value="ABC_membrane"/>
    <property type="match status" value="1"/>
</dbReference>
<comment type="similarity">
    <text evidence="10">Belongs to the ABC transporter superfamily. Siderophore-Fe(3+) uptake transporter (SIUT) (TC 3.A.1.21) family.</text>
</comment>
<dbReference type="Pfam" id="PF00005">
    <property type="entry name" value="ABC_tran"/>
    <property type="match status" value="1"/>
</dbReference>
<dbReference type="InterPro" id="IPR011527">
    <property type="entry name" value="ABC1_TM_dom"/>
</dbReference>
<comment type="caution">
    <text evidence="15">The sequence shown here is derived from an EMBL/GenBank/DDBJ whole genome shotgun (WGS) entry which is preliminary data.</text>
</comment>
<dbReference type="FunFam" id="3.40.50.300:FF:000221">
    <property type="entry name" value="Multidrug ABC transporter ATP-binding protein"/>
    <property type="match status" value="1"/>
</dbReference>
<dbReference type="CDD" id="cd07346">
    <property type="entry name" value="ABC_6TM_exporters"/>
    <property type="match status" value="1"/>
</dbReference>
<dbReference type="PROSITE" id="PS00211">
    <property type="entry name" value="ABC_TRANSPORTER_1"/>
    <property type="match status" value="1"/>
</dbReference>
<dbReference type="GO" id="GO:0016887">
    <property type="term" value="F:ATP hydrolysis activity"/>
    <property type="evidence" value="ECO:0007669"/>
    <property type="project" value="InterPro"/>
</dbReference>
<dbReference type="SUPFAM" id="SSF52540">
    <property type="entry name" value="P-loop containing nucleoside triphosphate hydrolases"/>
    <property type="match status" value="1"/>
</dbReference>
<evidence type="ECO:0000313" key="15">
    <source>
        <dbReference type="EMBL" id="TDC04590.1"/>
    </source>
</evidence>
<dbReference type="Gene3D" id="3.40.50.300">
    <property type="entry name" value="P-loop containing nucleotide triphosphate hydrolases"/>
    <property type="match status" value="1"/>
</dbReference>
<dbReference type="InterPro" id="IPR003439">
    <property type="entry name" value="ABC_transporter-like_ATP-bd"/>
</dbReference>
<evidence type="ECO:0000256" key="8">
    <source>
        <dbReference type="ARBA" id="ARBA00022989"/>
    </source>
</evidence>